<comment type="catalytic activity">
    <reaction evidence="3 4">
        <text>an acyl phosphate + H2O = a carboxylate + phosphate + H(+)</text>
        <dbReference type="Rhea" id="RHEA:14965"/>
        <dbReference type="ChEBI" id="CHEBI:15377"/>
        <dbReference type="ChEBI" id="CHEBI:15378"/>
        <dbReference type="ChEBI" id="CHEBI:29067"/>
        <dbReference type="ChEBI" id="CHEBI:43474"/>
        <dbReference type="ChEBI" id="CHEBI:59918"/>
        <dbReference type="EC" id="3.6.1.7"/>
    </reaction>
</comment>
<evidence type="ECO:0000313" key="8">
    <source>
        <dbReference type="Proteomes" id="UP000595197"/>
    </source>
</evidence>
<dbReference type="Proteomes" id="UP000595197">
    <property type="component" value="Chromosome"/>
</dbReference>
<keyword evidence="8" id="KW-1185">Reference proteome</keyword>
<organism evidence="7 8">
    <name type="scientific">Skermanella cutis</name>
    <dbReference type="NCBI Taxonomy" id="2775420"/>
    <lineage>
        <taxon>Bacteria</taxon>
        <taxon>Pseudomonadati</taxon>
        <taxon>Pseudomonadota</taxon>
        <taxon>Alphaproteobacteria</taxon>
        <taxon>Rhodospirillales</taxon>
        <taxon>Azospirillaceae</taxon>
        <taxon>Skermanella</taxon>
    </lineage>
</organism>
<dbReference type="Pfam" id="PF00708">
    <property type="entry name" value="Acylphosphatase"/>
    <property type="match status" value="1"/>
</dbReference>
<dbReference type="EMBL" id="CP067420">
    <property type="protein sequence ID" value="QQP90761.1"/>
    <property type="molecule type" value="Genomic_DNA"/>
</dbReference>
<evidence type="ECO:0000256" key="2">
    <source>
        <dbReference type="ARBA" id="ARBA00012150"/>
    </source>
</evidence>
<proteinExistence type="inferred from homology"/>
<dbReference type="PRINTS" id="PR00112">
    <property type="entry name" value="ACYLPHPHTASE"/>
</dbReference>
<dbReference type="PANTHER" id="PTHR47268">
    <property type="entry name" value="ACYLPHOSPHATASE"/>
    <property type="match status" value="1"/>
</dbReference>
<keyword evidence="4" id="KW-0378">Hydrolase</keyword>
<dbReference type="InterPro" id="IPR020456">
    <property type="entry name" value="Acylphosphatase"/>
</dbReference>
<dbReference type="PROSITE" id="PS51160">
    <property type="entry name" value="ACYLPHOSPHATASE_3"/>
    <property type="match status" value="1"/>
</dbReference>
<evidence type="ECO:0000256" key="4">
    <source>
        <dbReference type="PROSITE-ProRule" id="PRU00520"/>
    </source>
</evidence>
<dbReference type="PROSITE" id="PS00151">
    <property type="entry name" value="ACYLPHOSPHATASE_2"/>
    <property type="match status" value="1"/>
</dbReference>
<evidence type="ECO:0000256" key="1">
    <source>
        <dbReference type="ARBA" id="ARBA00005614"/>
    </source>
</evidence>
<dbReference type="InterPro" id="IPR017968">
    <property type="entry name" value="Acylphosphatase_CS"/>
</dbReference>
<dbReference type="Gene3D" id="3.30.70.100">
    <property type="match status" value="1"/>
</dbReference>
<dbReference type="InterPro" id="IPR036046">
    <property type="entry name" value="Acylphosphatase-like_dom_sf"/>
</dbReference>
<reference evidence="7" key="1">
    <citation type="submission" date="2021-02" db="EMBL/GenBank/DDBJ databases">
        <title>Skermanella TT6 skin isolate.</title>
        <authorList>
            <person name="Lee K."/>
            <person name="Ganzorig M."/>
        </authorList>
    </citation>
    <scope>NUCLEOTIDE SEQUENCE</scope>
    <source>
        <strain evidence="7">TT6</strain>
    </source>
</reference>
<feature type="active site" evidence="4">
    <location>
        <position position="39"/>
    </location>
</feature>
<evidence type="ECO:0000256" key="3">
    <source>
        <dbReference type="ARBA" id="ARBA00047645"/>
    </source>
</evidence>
<feature type="domain" description="Acylphosphatase-like" evidence="6">
    <location>
        <begin position="6"/>
        <end position="92"/>
    </location>
</feature>
<dbReference type="SUPFAM" id="SSF54975">
    <property type="entry name" value="Acylphosphatase/BLUF domain-like"/>
    <property type="match status" value="1"/>
</dbReference>
<dbReference type="RefSeq" id="WP_201078068.1">
    <property type="nucleotide sequence ID" value="NZ_CP067420.1"/>
</dbReference>
<comment type="similarity">
    <text evidence="1 5">Belongs to the acylphosphatase family.</text>
</comment>
<evidence type="ECO:0000256" key="5">
    <source>
        <dbReference type="RuleBase" id="RU004168"/>
    </source>
</evidence>
<protein>
    <recommendedName>
        <fullName evidence="2 4">acylphosphatase</fullName>
        <ecNumber evidence="2 4">3.6.1.7</ecNumber>
    </recommendedName>
</protein>
<evidence type="ECO:0000313" key="7">
    <source>
        <dbReference type="EMBL" id="QQP90761.1"/>
    </source>
</evidence>
<dbReference type="InterPro" id="IPR001792">
    <property type="entry name" value="Acylphosphatase-like_dom"/>
</dbReference>
<evidence type="ECO:0000259" key="6">
    <source>
        <dbReference type="PROSITE" id="PS51160"/>
    </source>
</evidence>
<gene>
    <name evidence="7" type="ORF">IGS68_05920</name>
</gene>
<accession>A0ABX7B8Q7</accession>
<dbReference type="PANTHER" id="PTHR47268:SF4">
    <property type="entry name" value="ACYLPHOSPHATASE"/>
    <property type="match status" value="1"/>
</dbReference>
<name>A0ABX7B8Q7_9PROT</name>
<feature type="active site" evidence="4">
    <location>
        <position position="21"/>
    </location>
</feature>
<dbReference type="EC" id="3.6.1.7" evidence="2 4"/>
<sequence>MNDTKAVNVTVSGKVQGVWYRAWTVEEARSRGLVGWVRNRNDGTVEAVFAGPAGQVDDMVEACRRGPKHARVAGVAVAPAGYPSVDGFEQRATY</sequence>